<reference evidence="4 5" key="1">
    <citation type="journal article" date="2010" name="Plant Cell">
        <title>The Chlorella variabilis NC64A genome reveals adaptation to photosymbiosis, coevolution with viruses, and cryptic sex.</title>
        <authorList>
            <person name="Blanc G."/>
            <person name="Duncan G."/>
            <person name="Agarkova I."/>
            <person name="Borodovsky M."/>
            <person name="Gurnon J."/>
            <person name="Kuo A."/>
            <person name="Lindquist E."/>
            <person name="Lucas S."/>
            <person name="Pangilinan J."/>
            <person name="Polle J."/>
            <person name="Salamov A."/>
            <person name="Terry A."/>
            <person name="Yamada T."/>
            <person name="Dunigan D.D."/>
            <person name="Grigoriev I.V."/>
            <person name="Claverie J.M."/>
            <person name="Van Etten J.L."/>
        </authorList>
    </citation>
    <scope>NUCLEOTIDE SEQUENCE [LARGE SCALE GENOMIC DNA]</scope>
    <source>
        <strain evidence="4 5">NC64A</strain>
    </source>
</reference>
<dbReference type="RefSeq" id="XP_005842988.1">
    <property type="nucleotide sequence ID" value="XM_005842926.1"/>
</dbReference>
<comment type="similarity">
    <text evidence="1">Belongs to the isochorismatase family.</text>
</comment>
<dbReference type="OMA" id="DAGIMGW"/>
<name>E1ZTE5_CHLVA</name>
<evidence type="ECO:0000313" key="5">
    <source>
        <dbReference type="Proteomes" id="UP000008141"/>
    </source>
</evidence>
<keyword evidence="2" id="KW-0378">Hydrolase</keyword>
<accession>E1ZTE5</accession>
<dbReference type="InterPro" id="IPR000868">
    <property type="entry name" value="Isochorismatase-like_dom"/>
</dbReference>
<protein>
    <recommendedName>
        <fullName evidence="3">Isochorismatase-like domain-containing protein</fullName>
    </recommendedName>
</protein>
<dbReference type="FunCoup" id="E1ZTE5">
    <property type="interactions" value="167"/>
</dbReference>
<evidence type="ECO:0000256" key="2">
    <source>
        <dbReference type="ARBA" id="ARBA00022801"/>
    </source>
</evidence>
<dbReference type="InParanoid" id="E1ZTE5"/>
<dbReference type="SUPFAM" id="SSF52499">
    <property type="entry name" value="Isochorismatase-like hydrolases"/>
    <property type="match status" value="1"/>
</dbReference>
<sequence length="195" mass="21574">MRPALLCIDMQEHFRDGMAAAVVGRLNNLIDVCRRLHITIIFTQHGHPLLDPEAEERSSVLVRWWGADGSIRHGSHAWQLLPELHVKPGEDPIISTKQTYDAFQGTELLELLQKHDCDTLVIGGVMTNLCCETTARSSFTKNFEVLFLSDGTATASKEMHDASLLNLSYGFARVLTCAEAEQELKRSCSGGDPPA</sequence>
<dbReference type="CDD" id="cd00431">
    <property type="entry name" value="cysteine_hydrolases"/>
    <property type="match status" value="1"/>
</dbReference>
<evidence type="ECO:0000259" key="3">
    <source>
        <dbReference type="Pfam" id="PF00857"/>
    </source>
</evidence>
<dbReference type="OrthoDB" id="167809at2759"/>
<dbReference type="Pfam" id="PF00857">
    <property type="entry name" value="Isochorismatase"/>
    <property type="match status" value="1"/>
</dbReference>
<proteinExistence type="inferred from homology"/>
<dbReference type="eggNOG" id="ENOG502QQB1">
    <property type="taxonomic scope" value="Eukaryota"/>
</dbReference>
<dbReference type="PANTHER" id="PTHR43540">
    <property type="entry name" value="PEROXYUREIDOACRYLATE/UREIDOACRYLATE AMIDOHYDROLASE-RELATED"/>
    <property type="match status" value="1"/>
</dbReference>
<dbReference type="Gene3D" id="3.40.50.850">
    <property type="entry name" value="Isochorismatase-like"/>
    <property type="match status" value="1"/>
</dbReference>
<keyword evidence="5" id="KW-1185">Reference proteome</keyword>
<dbReference type="KEGG" id="cvr:CHLNCDRAFT_28604"/>
<dbReference type="InterPro" id="IPR050272">
    <property type="entry name" value="Isochorismatase-like_hydrls"/>
</dbReference>
<gene>
    <name evidence="4" type="ORF">CHLNCDRAFT_28604</name>
</gene>
<organism evidence="5">
    <name type="scientific">Chlorella variabilis</name>
    <name type="common">Green alga</name>
    <dbReference type="NCBI Taxonomy" id="554065"/>
    <lineage>
        <taxon>Eukaryota</taxon>
        <taxon>Viridiplantae</taxon>
        <taxon>Chlorophyta</taxon>
        <taxon>core chlorophytes</taxon>
        <taxon>Trebouxiophyceae</taxon>
        <taxon>Chlorellales</taxon>
        <taxon>Chlorellaceae</taxon>
        <taxon>Chlorella clade</taxon>
        <taxon>Chlorella</taxon>
    </lineage>
</organism>
<evidence type="ECO:0000256" key="1">
    <source>
        <dbReference type="ARBA" id="ARBA00006336"/>
    </source>
</evidence>
<dbReference type="InterPro" id="IPR036380">
    <property type="entry name" value="Isochorismatase-like_sf"/>
</dbReference>
<evidence type="ECO:0000313" key="4">
    <source>
        <dbReference type="EMBL" id="EFN50886.1"/>
    </source>
</evidence>
<dbReference type="PANTHER" id="PTHR43540:SF6">
    <property type="entry name" value="ISOCHORISMATASE-LIKE DOMAIN-CONTAINING PROTEIN"/>
    <property type="match status" value="1"/>
</dbReference>
<dbReference type="Proteomes" id="UP000008141">
    <property type="component" value="Unassembled WGS sequence"/>
</dbReference>
<dbReference type="GeneID" id="17350307"/>
<feature type="domain" description="Isochorismatase-like" evidence="3">
    <location>
        <begin position="4"/>
        <end position="178"/>
    </location>
</feature>
<dbReference type="EMBL" id="GL433871">
    <property type="protein sequence ID" value="EFN50886.1"/>
    <property type="molecule type" value="Genomic_DNA"/>
</dbReference>
<dbReference type="GO" id="GO:0016787">
    <property type="term" value="F:hydrolase activity"/>
    <property type="evidence" value="ECO:0007669"/>
    <property type="project" value="UniProtKB-KW"/>
</dbReference>
<dbReference type="AlphaFoldDB" id="E1ZTE5"/>